<sequence>MIARPKEVFNKSKLSMRITVPKRSDRETCIGDFLRWRRRRHRSPIDLWGAALVLTVQQVARWELGIRETGTENSGARLTSPPRKLPRTVVPRFLILCRDVQLPAHRISRIWGDG</sequence>
<dbReference type="EMBL" id="JALNTZ010000006">
    <property type="protein sequence ID" value="KAJ3648617.1"/>
    <property type="molecule type" value="Genomic_DNA"/>
</dbReference>
<gene>
    <name evidence="1" type="ORF">Zmor_020409</name>
</gene>
<keyword evidence="2" id="KW-1185">Reference proteome</keyword>
<organism evidence="1 2">
    <name type="scientific">Zophobas morio</name>
    <dbReference type="NCBI Taxonomy" id="2755281"/>
    <lineage>
        <taxon>Eukaryota</taxon>
        <taxon>Metazoa</taxon>
        <taxon>Ecdysozoa</taxon>
        <taxon>Arthropoda</taxon>
        <taxon>Hexapoda</taxon>
        <taxon>Insecta</taxon>
        <taxon>Pterygota</taxon>
        <taxon>Neoptera</taxon>
        <taxon>Endopterygota</taxon>
        <taxon>Coleoptera</taxon>
        <taxon>Polyphaga</taxon>
        <taxon>Cucujiformia</taxon>
        <taxon>Tenebrionidae</taxon>
        <taxon>Zophobas</taxon>
    </lineage>
</organism>
<proteinExistence type="predicted"/>
<protein>
    <submittedName>
        <fullName evidence="1">Uncharacterized protein</fullName>
    </submittedName>
</protein>
<name>A0AA38I3R2_9CUCU</name>
<reference evidence="1" key="1">
    <citation type="journal article" date="2023" name="G3 (Bethesda)">
        <title>Whole genome assemblies of Zophobas morio and Tenebrio molitor.</title>
        <authorList>
            <person name="Kaur S."/>
            <person name="Stinson S.A."/>
            <person name="diCenzo G.C."/>
        </authorList>
    </citation>
    <scope>NUCLEOTIDE SEQUENCE</scope>
    <source>
        <strain evidence="1">QUZm001</strain>
    </source>
</reference>
<dbReference type="AlphaFoldDB" id="A0AA38I3R2"/>
<comment type="caution">
    <text evidence="1">The sequence shown here is derived from an EMBL/GenBank/DDBJ whole genome shotgun (WGS) entry which is preliminary data.</text>
</comment>
<dbReference type="Proteomes" id="UP001168821">
    <property type="component" value="Unassembled WGS sequence"/>
</dbReference>
<evidence type="ECO:0000313" key="2">
    <source>
        <dbReference type="Proteomes" id="UP001168821"/>
    </source>
</evidence>
<evidence type="ECO:0000313" key="1">
    <source>
        <dbReference type="EMBL" id="KAJ3648617.1"/>
    </source>
</evidence>
<accession>A0AA38I3R2</accession>